<evidence type="ECO:0000313" key="2">
    <source>
        <dbReference type="Proteomes" id="UP001628091"/>
    </source>
</evidence>
<dbReference type="EMBL" id="BAAFZP010000001">
    <property type="protein sequence ID" value="GAB1580230.1"/>
    <property type="molecule type" value="Genomic_DNA"/>
</dbReference>
<comment type="caution">
    <text evidence="1">The sequence shown here is derived from an EMBL/GenBank/DDBJ whole genome shotgun (WGS) entry which is preliminary data.</text>
</comment>
<keyword evidence="2" id="KW-1185">Reference proteome</keyword>
<organism evidence="1 2">
    <name type="scientific">Phyllobacterium phragmitis</name>
    <dbReference type="NCBI Taxonomy" id="2670329"/>
    <lineage>
        <taxon>Bacteria</taxon>
        <taxon>Pseudomonadati</taxon>
        <taxon>Pseudomonadota</taxon>
        <taxon>Alphaproteobacteria</taxon>
        <taxon>Hyphomicrobiales</taxon>
        <taxon>Phyllobacteriaceae</taxon>
        <taxon>Phyllobacterium</taxon>
    </lineage>
</organism>
<name>A0ABQ0GU95_9HYPH</name>
<reference evidence="1 2" key="1">
    <citation type="submission" date="2024-10" db="EMBL/GenBank/DDBJ databases">
        <title>Isolation, draft genome sequencing and identification of Phyllobacterium sp. NSA23, isolated from leaf soil.</title>
        <authorList>
            <person name="Akita H."/>
        </authorList>
    </citation>
    <scope>NUCLEOTIDE SEQUENCE [LARGE SCALE GENOMIC DNA]</scope>
    <source>
        <strain evidence="1 2">NSA23</strain>
    </source>
</reference>
<gene>
    <name evidence="1" type="ORF">PPNSA23_01730</name>
</gene>
<evidence type="ECO:0000313" key="1">
    <source>
        <dbReference type="EMBL" id="GAB1580230.1"/>
    </source>
</evidence>
<proteinExistence type="predicted"/>
<dbReference type="RefSeq" id="WP_407863273.1">
    <property type="nucleotide sequence ID" value="NZ_BAAFZP010000001.1"/>
</dbReference>
<sequence length="352" mass="37001">MTKADFQWDPNADQAYEADADLTLLGSGKSFDKAAGKTFTMNAPSRTLGLQITPSGEDATAWGNSDIISPVVFDIARGTFVYDARAGATELFLTLLPNSELNFQVRNDAQAMIMGGMASDKGLDVVSVGDLNMTIEDEGTVAFTTCEFFGLSSSQNGSAKITLSDKASMLVNSSVTIDIRNASVQVTSSKNLALQWYVGLPGDQGEMSLNGTRVNFSGQSSGILAGPVLTLGDTQITTGDSASCTLGFGPITITGNSQFILAPGTAEMQFTGQGEKLPFDFTSNAYPKGIFEIAAQGGINGGEFMIEDPTSSDGANAMLAKGLIAIDGVIQTDMSRLSMTYDGQFNHIRQTA</sequence>
<evidence type="ECO:0008006" key="3">
    <source>
        <dbReference type="Google" id="ProtNLM"/>
    </source>
</evidence>
<dbReference type="Proteomes" id="UP001628091">
    <property type="component" value="Unassembled WGS sequence"/>
</dbReference>
<protein>
    <recommendedName>
        <fullName evidence="3">Auto-transporter adhesin head GIN domain-containing protein</fullName>
    </recommendedName>
</protein>
<accession>A0ABQ0GU95</accession>